<comment type="caution">
    <text evidence="2">The sequence shown here is derived from an EMBL/GenBank/DDBJ whole genome shotgun (WGS) entry which is preliminary data.</text>
</comment>
<protein>
    <submittedName>
        <fullName evidence="2">Uncharacterized protein</fullName>
    </submittedName>
</protein>
<dbReference type="EMBL" id="JAFCNB010000003">
    <property type="protein sequence ID" value="MBP2703549.1"/>
    <property type="molecule type" value="Genomic_DNA"/>
</dbReference>
<reference evidence="2" key="1">
    <citation type="submission" date="2021-02" db="EMBL/GenBank/DDBJ databases">
        <title>Draft genome sequence of Microbispora sp. RL4-1S isolated from rice leaves in Thailand.</title>
        <authorList>
            <person name="Muangham S."/>
            <person name="Duangmal K."/>
        </authorList>
    </citation>
    <scope>NUCLEOTIDE SEQUENCE</scope>
    <source>
        <strain evidence="2">RL4-1S</strain>
    </source>
</reference>
<dbReference type="Proteomes" id="UP000674234">
    <property type="component" value="Unassembled WGS sequence"/>
</dbReference>
<proteinExistence type="predicted"/>
<keyword evidence="3" id="KW-1185">Reference proteome</keyword>
<gene>
    <name evidence="2" type="ORF">JOL79_07015</name>
</gene>
<feature type="compositionally biased region" description="Low complexity" evidence="1">
    <location>
        <begin position="9"/>
        <end position="23"/>
    </location>
</feature>
<feature type="compositionally biased region" description="Low complexity" evidence="1">
    <location>
        <begin position="59"/>
        <end position="80"/>
    </location>
</feature>
<dbReference type="RefSeq" id="WP_210154860.1">
    <property type="nucleotide sequence ID" value="NZ_JAFCNB010000003.1"/>
</dbReference>
<organism evidence="2 3">
    <name type="scientific">Microbispora oryzae</name>
    <dbReference type="NCBI Taxonomy" id="2806554"/>
    <lineage>
        <taxon>Bacteria</taxon>
        <taxon>Bacillati</taxon>
        <taxon>Actinomycetota</taxon>
        <taxon>Actinomycetes</taxon>
        <taxon>Streptosporangiales</taxon>
        <taxon>Streptosporangiaceae</taxon>
        <taxon>Microbispora</taxon>
    </lineage>
</organism>
<feature type="region of interest" description="Disordered" evidence="1">
    <location>
        <begin position="1"/>
        <end position="25"/>
    </location>
</feature>
<name>A0A940WDH7_9ACTN</name>
<evidence type="ECO:0000313" key="3">
    <source>
        <dbReference type="Proteomes" id="UP000674234"/>
    </source>
</evidence>
<accession>A0A940WDH7</accession>
<feature type="region of interest" description="Disordered" evidence="1">
    <location>
        <begin position="56"/>
        <end position="116"/>
    </location>
</feature>
<sequence>MTTDRTSNAPAESAGAAPSPSMADVWSAEHAAELAGFDLDPAERAEIEAIMSSLATSGEAEQAAAEADLAADAAEQAEPARVGDEQPPAPEVGQADEAPAPEPEAADEQPERPAPDVKVVKAAAEEIGMLDALHKWIGDELKAKRAAAAELFADAANLGGQRQVELVLPDGTRVGSWNIAQPEVVITWNEAAVLDYTRRHAPHNVYDVVNSAALNYPDVVEYIRLTHPELVRDAVRPAYLDLLAEELDAQGQLPDKTTGELVTVAERVKVAAIGDGKIAWTRPKRNDPTSGRDKLVAAWRAGELAGRIALDPPPVAE</sequence>
<dbReference type="AlphaFoldDB" id="A0A940WDH7"/>
<evidence type="ECO:0000313" key="2">
    <source>
        <dbReference type="EMBL" id="MBP2703549.1"/>
    </source>
</evidence>
<evidence type="ECO:0000256" key="1">
    <source>
        <dbReference type="SAM" id="MobiDB-lite"/>
    </source>
</evidence>